<keyword evidence="8" id="KW-0472">Membrane</keyword>
<dbReference type="GO" id="GO:0016705">
    <property type="term" value="F:oxidoreductase activity, acting on paired donors, with incorporation or reduction of molecular oxygen"/>
    <property type="evidence" value="ECO:0007669"/>
    <property type="project" value="InterPro"/>
</dbReference>
<dbReference type="InterPro" id="IPR002403">
    <property type="entry name" value="Cyt_P450_E_grp-IV"/>
</dbReference>
<reference evidence="9" key="1">
    <citation type="journal article" date="2020" name="New Phytol.">
        <title>Comparative genomics reveals dynamic genome evolution in host specialist ectomycorrhizal fungi.</title>
        <authorList>
            <person name="Lofgren L.A."/>
            <person name="Nguyen N.H."/>
            <person name="Vilgalys R."/>
            <person name="Ruytinx J."/>
            <person name="Liao H.L."/>
            <person name="Branco S."/>
            <person name="Kuo A."/>
            <person name="LaButti K."/>
            <person name="Lipzen A."/>
            <person name="Andreopoulos W."/>
            <person name="Pangilinan J."/>
            <person name="Riley R."/>
            <person name="Hundley H."/>
            <person name="Na H."/>
            <person name="Barry K."/>
            <person name="Grigoriev I.V."/>
            <person name="Stajich J.E."/>
            <person name="Kennedy P.G."/>
        </authorList>
    </citation>
    <scope>NUCLEOTIDE SEQUENCE</scope>
    <source>
        <strain evidence="9">DOB743</strain>
    </source>
</reference>
<comment type="similarity">
    <text evidence="2 7">Belongs to the cytochrome P450 family.</text>
</comment>
<evidence type="ECO:0000256" key="6">
    <source>
        <dbReference type="PIRSR" id="PIRSR602403-1"/>
    </source>
</evidence>
<keyword evidence="10" id="KW-1185">Reference proteome</keyword>
<dbReference type="GO" id="GO:0005506">
    <property type="term" value="F:iron ion binding"/>
    <property type="evidence" value="ECO:0007669"/>
    <property type="project" value="InterPro"/>
</dbReference>
<name>A0A9P7D8I7_9AGAM</name>
<evidence type="ECO:0000256" key="7">
    <source>
        <dbReference type="RuleBase" id="RU000461"/>
    </source>
</evidence>
<keyword evidence="5 6" id="KW-0408">Iron</keyword>
<evidence type="ECO:0000256" key="4">
    <source>
        <dbReference type="ARBA" id="ARBA00023002"/>
    </source>
</evidence>
<dbReference type="InterPro" id="IPR017972">
    <property type="entry name" value="Cyt_P450_CS"/>
</dbReference>
<dbReference type="PROSITE" id="PS00086">
    <property type="entry name" value="CYTOCHROME_P450"/>
    <property type="match status" value="1"/>
</dbReference>
<keyword evidence="7" id="KW-0503">Monooxygenase</keyword>
<accession>A0A9P7D8I7</accession>
<protein>
    <submittedName>
        <fullName evidence="9">Cytochrome P450</fullName>
    </submittedName>
</protein>
<keyword evidence="4 7" id="KW-0560">Oxidoreductase</keyword>
<dbReference type="OrthoDB" id="1844152at2759"/>
<sequence>MDSAGLFVYGLAVAVVALLLIFIYDRCRFSELDAIPVIGPSGAVSSWLGVVRFIKDAPAMVQEGYQKMKHKGGMFRVPLIDRWVVVLTGPRLIEELRKVPEDELSFDHAMRDLLQVKYTFGIDAQEYPYHVQVTRNHLSRNLQTLFPDVYDEINHAFSTIIPLDQDGWTKVRIYPEIMKAMCRVSNRLFVGLPLCRSPEFEALQQQFALQVVLRATLVNCFPKFAHPIIGRLLTNTPSSIRRCMALLEPIVQERLQTLNQFKDEWNAQPNDMISWLIDVSDNEHRNLRSICLRILVLNFAALHTSAQSFTHALLNLATYPQYCTPLREEASAVINQDGWTKTATTKLIKMDSFLKESQRFNSTTLFPMMRKAMRQFVFSNGTVIPSGTHVVVASLPMHLDDEYFESASEFQPFRFSQRREDDGKDPQILLASTSASYIPFGYGHHACPGRFFASSVMKAMMAYLVLNYDIKLEKEGERPPDEWFMMNCSPNRKAEVMFRRRRPT</sequence>
<gene>
    <name evidence="9" type="ORF">EV702DRAFT_1176078</name>
</gene>
<evidence type="ECO:0000256" key="8">
    <source>
        <dbReference type="SAM" id="Phobius"/>
    </source>
</evidence>
<dbReference type="CDD" id="cd11041">
    <property type="entry name" value="CYP503A1-like"/>
    <property type="match status" value="1"/>
</dbReference>
<evidence type="ECO:0000256" key="1">
    <source>
        <dbReference type="ARBA" id="ARBA00001971"/>
    </source>
</evidence>
<comment type="caution">
    <text evidence="9">The sequence shown here is derived from an EMBL/GenBank/DDBJ whole genome shotgun (WGS) entry which is preliminary data.</text>
</comment>
<keyword evidence="8" id="KW-1133">Transmembrane helix</keyword>
<keyword evidence="6 7" id="KW-0349">Heme</keyword>
<dbReference type="EMBL" id="JABBWD010000001">
    <property type="protein sequence ID" value="KAG1784155.1"/>
    <property type="molecule type" value="Genomic_DNA"/>
</dbReference>
<dbReference type="GO" id="GO:0004497">
    <property type="term" value="F:monooxygenase activity"/>
    <property type="evidence" value="ECO:0007669"/>
    <property type="project" value="UniProtKB-KW"/>
</dbReference>
<dbReference type="Pfam" id="PF00067">
    <property type="entry name" value="p450"/>
    <property type="match status" value="1"/>
</dbReference>
<organism evidence="9 10">
    <name type="scientific">Suillus placidus</name>
    <dbReference type="NCBI Taxonomy" id="48579"/>
    <lineage>
        <taxon>Eukaryota</taxon>
        <taxon>Fungi</taxon>
        <taxon>Dikarya</taxon>
        <taxon>Basidiomycota</taxon>
        <taxon>Agaricomycotina</taxon>
        <taxon>Agaricomycetes</taxon>
        <taxon>Agaricomycetidae</taxon>
        <taxon>Boletales</taxon>
        <taxon>Suillineae</taxon>
        <taxon>Suillaceae</taxon>
        <taxon>Suillus</taxon>
    </lineage>
</organism>
<evidence type="ECO:0000256" key="2">
    <source>
        <dbReference type="ARBA" id="ARBA00010617"/>
    </source>
</evidence>
<dbReference type="PRINTS" id="PR00465">
    <property type="entry name" value="EP450IV"/>
</dbReference>
<dbReference type="Proteomes" id="UP000714275">
    <property type="component" value="Unassembled WGS sequence"/>
</dbReference>
<evidence type="ECO:0000313" key="9">
    <source>
        <dbReference type="EMBL" id="KAG1784155.1"/>
    </source>
</evidence>
<dbReference type="InterPro" id="IPR036396">
    <property type="entry name" value="Cyt_P450_sf"/>
</dbReference>
<dbReference type="Gene3D" id="1.10.630.10">
    <property type="entry name" value="Cytochrome P450"/>
    <property type="match status" value="1"/>
</dbReference>
<dbReference type="GO" id="GO:0020037">
    <property type="term" value="F:heme binding"/>
    <property type="evidence" value="ECO:0007669"/>
    <property type="project" value="InterPro"/>
</dbReference>
<feature type="binding site" description="axial binding residue" evidence="6">
    <location>
        <position position="447"/>
    </location>
    <ligand>
        <name>heme</name>
        <dbReference type="ChEBI" id="CHEBI:30413"/>
    </ligand>
    <ligandPart>
        <name>Fe</name>
        <dbReference type="ChEBI" id="CHEBI:18248"/>
    </ligandPart>
</feature>
<feature type="transmembrane region" description="Helical" evidence="8">
    <location>
        <begin position="6"/>
        <end position="24"/>
    </location>
</feature>
<keyword evidence="3 6" id="KW-0479">Metal-binding</keyword>
<dbReference type="PANTHER" id="PTHR46206">
    <property type="entry name" value="CYTOCHROME P450"/>
    <property type="match status" value="1"/>
</dbReference>
<evidence type="ECO:0000256" key="5">
    <source>
        <dbReference type="ARBA" id="ARBA00023004"/>
    </source>
</evidence>
<evidence type="ECO:0000256" key="3">
    <source>
        <dbReference type="ARBA" id="ARBA00022723"/>
    </source>
</evidence>
<dbReference type="AlphaFoldDB" id="A0A9P7D8I7"/>
<comment type="cofactor">
    <cofactor evidence="1 6">
        <name>heme</name>
        <dbReference type="ChEBI" id="CHEBI:30413"/>
    </cofactor>
</comment>
<dbReference type="InterPro" id="IPR001128">
    <property type="entry name" value="Cyt_P450"/>
</dbReference>
<proteinExistence type="inferred from homology"/>
<keyword evidence="8" id="KW-0812">Transmembrane</keyword>
<dbReference type="SUPFAM" id="SSF48264">
    <property type="entry name" value="Cytochrome P450"/>
    <property type="match status" value="1"/>
</dbReference>
<evidence type="ECO:0000313" key="10">
    <source>
        <dbReference type="Proteomes" id="UP000714275"/>
    </source>
</evidence>